<proteinExistence type="predicted"/>
<dbReference type="Gene3D" id="6.10.140.2160">
    <property type="match status" value="1"/>
</dbReference>
<dbReference type="InterPro" id="IPR005335">
    <property type="entry name" value="Terminase_ssu"/>
</dbReference>
<keyword evidence="1" id="KW-1188">Viral release from host cell</keyword>
<keyword evidence="4" id="KW-1185">Reference proteome</keyword>
<organism evidence="3 4">
    <name type="scientific">Streptococcus phage CHPC951</name>
    <dbReference type="NCBI Taxonomy" id="2365055"/>
    <lineage>
        <taxon>Viruses</taxon>
        <taxon>Duplodnaviria</taxon>
        <taxon>Heunggongvirae</taxon>
        <taxon>Uroviricota</taxon>
        <taxon>Caudoviricetes</taxon>
        <taxon>Aliceevansviridae</taxon>
        <taxon>Brussowvirus</taxon>
        <taxon>Brussowvirus CHPC951</taxon>
    </lineage>
</organism>
<gene>
    <name evidence="3" type="ORF">CHPC951_0001</name>
</gene>
<dbReference type="Pfam" id="PF03592">
    <property type="entry name" value="Terminase_2"/>
    <property type="match status" value="1"/>
</dbReference>
<dbReference type="PANTHER" id="PTHR41328">
    <property type="entry name" value="TERMINASE SMALL SUBUNIT-RELATED"/>
    <property type="match status" value="1"/>
</dbReference>
<name>A0A3G8F8M3_9CAUD</name>
<sequence length="176" mass="19688">MSFLIASEGGGHIGLSERQKRFADEYLISGVAYNAALKAGYSENYSKTRAHKLLENDRIKAYIEERLKELEKKKIAKQDEVMQVFTSILRQELMEEVVELNAATGQFVKTKKTPSISEVIKAGSELMKRYPTEKQAEKMQLEIDKLKAQVGGDEGQDEKIAGFLDIIKGAVSDGLE</sequence>
<dbReference type="InterPro" id="IPR052404">
    <property type="entry name" value="SPP1-like_terminase"/>
</dbReference>
<keyword evidence="2" id="KW-0231">Viral genome packaging</keyword>
<evidence type="ECO:0000256" key="1">
    <source>
        <dbReference type="ARBA" id="ARBA00022612"/>
    </source>
</evidence>
<accession>A0A3G8F8M3</accession>
<dbReference type="PANTHER" id="PTHR41328:SF2">
    <property type="entry name" value="TERMINASE SMALL SUBUNIT"/>
    <property type="match status" value="1"/>
</dbReference>
<evidence type="ECO:0000256" key="2">
    <source>
        <dbReference type="ARBA" id="ARBA00023219"/>
    </source>
</evidence>
<protein>
    <submittedName>
        <fullName evidence="3">Terminase small subunit</fullName>
    </submittedName>
</protein>
<dbReference type="InterPro" id="IPR038713">
    <property type="entry name" value="Terminase_Gp1_N_sf"/>
</dbReference>
<evidence type="ECO:0000313" key="4">
    <source>
        <dbReference type="Proteomes" id="UP000279171"/>
    </source>
</evidence>
<reference evidence="3 4" key="1">
    <citation type="submission" date="2018-09" db="EMBL/GenBank/DDBJ databases">
        <title>A comparative genomics approach for identifying host-range determinants of bacteriophages infecting Streptococcus thermophilus.</title>
        <authorList>
            <person name="Szymczak P."/>
            <person name="Rau M.H."/>
            <person name="Monteiro J.M."/>
            <person name="de Pinho M.G."/>
            <person name="Filipe S.R."/>
            <person name="Vogensen F.K."/>
            <person name="Zeidan A."/>
            <person name="Janzen T."/>
        </authorList>
    </citation>
    <scope>NUCLEOTIDE SEQUENCE [LARGE SCALE GENOMIC DNA]</scope>
</reference>
<dbReference type="EMBL" id="MH937478">
    <property type="protein sequence ID" value="AZF91089.1"/>
    <property type="molecule type" value="Genomic_DNA"/>
</dbReference>
<dbReference type="Proteomes" id="UP000279171">
    <property type="component" value="Segment"/>
</dbReference>
<dbReference type="GO" id="GO:0051276">
    <property type="term" value="P:chromosome organization"/>
    <property type="evidence" value="ECO:0007669"/>
    <property type="project" value="InterPro"/>
</dbReference>
<dbReference type="Gene3D" id="1.10.10.1400">
    <property type="entry name" value="Terminase, small subunit, N-terminal DNA-binding domain, HTH motif"/>
    <property type="match status" value="1"/>
</dbReference>
<evidence type="ECO:0000313" key="3">
    <source>
        <dbReference type="EMBL" id="AZF91089.1"/>
    </source>
</evidence>